<keyword evidence="10" id="KW-1185">Reference proteome</keyword>
<feature type="compositionally biased region" description="Polar residues" evidence="7">
    <location>
        <begin position="749"/>
        <end position="761"/>
    </location>
</feature>
<feature type="repeat" description="WD" evidence="6">
    <location>
        <begin position="82"/>
        <end position="108"/>
    </location>
</feature>
<dbReference type="PROSITE" id="PS50082">
    <property type="entry name" value="WD_REPEATS_2"/>
    <property type="match status" value="8"/>
</dbReference>
<sequence>MVKSYLRYEHLKTFGVITSSTSNPVWTRHPSSTSGKTSVGCAIVPANEEVIVWDIKTGDQLSRWKDESCNAEVTVIEQSKLDQDVFAVGYSDGSIRIWDWKTAQPVISFNGHRSAVSTLAFDHFGTRLASGGKDAAIIIWDLIAEVGLYKLKGHKDQVTTVRFLRGGSALDRAEYEEIQDAVEVGDEDGYLISTGKDTLIKLWELSTQHCMETHVAHHGECWGMTLSPDQRGFITIGNDGEMKVWAIDLRGLTEAATTTGDTHCLLDRGYLYRSSKDRGVTVTFHPSSNFIATHGTDKSVEIWRIRTEDEIKRVLKRKRKRATEKGKEATNGDSNAAVDDISSAKVEDIFVSYVVLRTGGKVRGIDWVMKPGKSSSIQLLVSLTNNSLELYDLPKPPGSKEKQKAQEVPDYKKFHSVDLAGHRSDVRALALSSDDRMLASASSDSLKVWNVKTSTCIRTFECGYSLCCSFLPGDKILVVGTKTGEIELFDVASSIMLESFQAHDSAIWSLQVHPDGKSLVTGSADKSAKFWSFEVVQEEIPGTRRTTPKLKLVHKRTLKMDDDILSVRYTPNGKHLAVALLDNTVRVFFADTLKQLHTLYGHKLPVLNMDISSDSKLIATCSADKSVKIWGLDFGDVHKSFFAHNDSIMQVAFEREGHNFFSSSKDRLVKYWDGDKFENIQKMEGHHGEIWAMCVGRCTEFVVTASHDKSIRVWEQGDDMVFLEEEREKELEALYESTLTTSLERSTADDPNSTSTSTGKQTIETLMAGERIMEALDMGIDDLNILSAHASLQTQRPDVTIAPPQRNPVYIAFGNISAETYLANVVSKVKVAHLQDALLVLPFEKVEKFMRFLNLWAEKEWNIPLTAKILFFLLRIHHNQIVASKTLRPMLDSVRVNLRRALRRQKDELGYNLAAVRFVIRGINENSTTVFVGNGVEGEGGWEQISGKGGKKRGFANLS</sequence>
<name>A0A3N4LWI7_9PEZI</name>
<dbReference type="PANTHER" id="PTHR19853:SF0">
    <property type="entry name" value="WD REPEAT-CONTAINING PROTEIN 3"/>
    <property type="match status" value="1"/>
</dbReference>
<feature type="region of interest" description="Disordered" evidence="7">
    <location>
        <begin position="740"/>
        <end position="761"/>
    </location>
</feature>
<gene>
    <name evidence="9" type="ORF">L211DRAFT_834836</name>
</gene>
<evidence type="ECO:0000313" key="9">
    <source>
        <dbReference type="EMBL" id="RPB27170.1"/>
    </source>
</evidence>
<dbReference type="InterPro" id="IPR015943">
    <property type="entry name" value="WD40/YVTN_repeat-like_dom_sf"/>
</dbReference>
<dbReference type="InterPro" id="IPR051570">
    <property type="entry name" value="TBC1_cilium_biogenesis"/>
</dbReference>
<accession>A0A3N4LWI7</accession>
<keyword evidence="2 6" id="KW-0853">WD repeat</keyword>
<dbReference type="InterPro" id="IPR019775">
    <property type="entry name" value="WD40_repeat_CS"/>
</dbReference>
<feature type="repeat" description="WD" evidence="6">
    <location>
        <begin position="272"/>
        <end position="313"/>
    </location>
</feature>
<reference evidence="9 10" key="1">
    <citation type="journal article" date="2018" name="Nat. Ecol. Evol.">
        <title>Pezizomycetes genomes reveal the molecular basis of ectomycorrhizal truffle lifestyle.</title>
        <authorList>
            <person name="Murat C."/>
            <person name="Payen T."/>
            <person name="Noel B."/>
            <person name="Kuo A."/>
            <person name="Morin E."/>
            <person name="Chen J."/>
            <person name="Kohler A."/>
            <person name="Krizsan K."/>
            <person name="Balestrini R."/>
            <person name="Da Silva C."/>
            <person name="Montanini B."/>
            <person name="Hainaut M."/>
            <person name="Levati E."/>
            <person name="Barry K.W."/>
            <person name="Belfiori B."/>
            <person name="Cichocki N."/>
            <person name="Clum A."/>
            <person name="Dockter R.B."/>
            <person name="Fauchery L."/>
            <person name="Guy J."/>
            <person name="Iotti M."/>
            <person name="Le Tacon F."/>
            <person name="Lindquist E.A."/>
            <person name="Lipzen A."/>
            <person name="Malagnac F."/>
            <person name="Mello A."/>
            <person name="Molinier V."/>
            <person name="Miyauchi S."/>
            <person name="Poulain J."/>
            <person name="Riccioni C."/>
            <person name="Rubini A."/>
            <person name="Sitrit Y."/>
            <person name="Splivallo R."/>
            <person name="Traeger S."/>
            <person name="Wang M."/>
            <person name="Zifcakova L."/>
            <person name="Wipf D."/>
            <person name="Zambonelli A."/>
            <person name="Paolocci F."/>
            <person name="Nowrousian M."/>
            <person name="Ottonello S."/>
            <person name="Baldrian P."/>
            <person name="Spatafora J.W."/>
            <person name="Henrissat B."/>
            <person name="Nagy L.G."/>
            <person name="Aury J.M."/>
            <person name="Wincker P."/>
            <person name="Grigoriev I.V."/>
            <person name="Bonfante P."/>
            <person name="Martin F.M."/>
        </authorList>
    </citation>
    <scope>NUCLEOTIDE SEQUENCE [LARGE SCALE GENOMIC DNA]</scope>
    <source>
        <strain evidence="9 10">ATCC MYA-4762</strain>
    </source>
</reference>
<evidence type="ECO:0000256" key="6">
    <source>
        <dbReference type="PROSITE-ProRule" id="PRU00221"/>
    </source>
</evidence>
<protein>
    <submittedName>
        <fullName evidence="9">WD domain protein</fullName>
    </submittedName>
</protein>
<dbReference type="FunCoup" id="A0A3N4LWI7">
    <property type="interactions" value="1187"/>
</dbReference>
<dbReference type="InterPro" id="IPR036322">
    <property type="entry name" value="WD40_repeat_dom_sf"/>
</dbReference>
<dbReference type="Pfam" id="PF04003">
    <property type="entry name" value="Utp12"/>
    <property type="match status" value="1"/>
</dbReference>
<dbReference type="PANTHER" id="PTHR19853">
    <property type="entry name" value="WD REPEAT CONTAINING PROTEIN 3 WDR3"/>
    <property type="match status" value="1"/>
</dbReference>
<dbReference type="GO" id="GO:0030490">
    <property type="term" value="P:maturation of SSU-rRNA"/>
    <property type="evidence" value="ECO:0007669"/>
    <property type="project" value="TreeGrafter"/>
</dbReference>
<dbReference type="OrthoDB" id="407922at2759"/>
<evidence type="ECO:0000256" key="1">
    <source>
        <dbReference type="ARBA" id="ARBA00004604"/>
    </source>
</evidence>
<dbReference type="Gene3D" id="2.130.10.10">
    <property type="entry name" value="YVTN repeat-like/Quinoprotein amine dehydrogenase"/>
    <property type="match status" value="4"/>
</dbReference>
<feature type="repeat" description="WD" evidence="6">
    <location>
        <begin position="641"/>
        <end position="673"/>
    </location>
</feature>
<dbReference type="AlphaFoldDB" id="A0A3N4LWI7"/>
<dbReference type="GO" id="GO:0030515">
    <property type="term" value="F:snoRNA binding"/>
    <property type="evidence" value="ECO:0007669"/>
    <property type="project" value="TreeGrafter"/>
</dbReference>
<feature type="repeat" description="WD" evidence="6">
    <location>
        <begin position="683"/>
        <end position="715"/>
    </location>
</feature>
<evidence type="ECO:0000256" key="3">
    <source>
        <dbReference type="ARBA" id="ARBA00022737"/>
    </source>
</evidence>
<dbReference type="SMART" id="SM00320">
    <property type="entry name" value="WD40"/>
    <property type="match status" value="12"/>
</dbReference>
<dbReference type="FunFam" id="2.130.10.10:FF:000157">
    <property type="entry name" value="WD repeat domain 3"/>
    <property type="match status" value="1"/>
</dbReference>
<feature type="repeat" description="WD" evidence="6">
    <location>
        <begin position="109"/>
        <end position="142"/>
    </location>
</feature>
<dbReference type="Pfam" id="PF25172">
    <property type="entry name" value="Beta-prop_WDR3_2nd"/>
    <property type="match status" value="1"/>
</dbReference>
<dbReference type="PROSITE" id="PS50294">
    <property type="entry name" value="WD_REPEATS_REGION"/>
    <property type="match status" value="6"/>
</dbReference>
<comment type="subcellular location">
    <subcellularLocation>
        <location evidence="1">Nucleus</location>
        <location evidence="1">Nucleolus</location>
    </subcellularLocation>
</comment>
<keyword evidence="4" id="KW-0539">Nucleus</keyword>
<evidence type="ECO:0000256" key="7">
    <source>
        <dbReference type="SAM" id="MobiDB-lite"/>
    </source>
</evidence>
<evidence type="ECO:0000256" key="5">
    <source>
        <dbReference type="ARBA" id="ARBA00038229"/>
    </source>
</evidence>
<dbReference type="GO" id="GO:0034388">
    <property type="term" value="C:Pwp2p-containing subcomplex of 90S preribosome"/>
    <property type="evidence" value="ECO:0007669"/>
    <property type="project" value="TreeGrafter"/>
</dbReference>
<dbReference type="InterPro" id="IPR020472">
    <property type="entry name" value="WD40_PAC1"/>
</dbReference>
<dbReference type="InParanoid" id="A0A3N4LWI7"/>
<dbReference type="CDD" id="cd00200">
    <property type="entry name" value="WD40"/>
    <property type="match status" value="2"/>
</dbReference>
<dbReference type="GO" id="GO:0032040">
    <property type="term" value="C:small-subunit processome"/>
    <property type="evidence" value="ECO:0007669"/>
    <property type="project" value="TreeGrafter"/>
</dbReference>
<dbReference type="STRING" id="1051890.A0A3N4LWI7"/>
<dbReference type="SUPFAM" id="SSF50978">
    <property type="entry name" value="WD40 repeat-like"/>
    <property type="match status" value="2"/>
</dbReference>
<dbReference type="PROSITE" id="PS00678">
    <property type="entry name" value="WD_REPEATS_1"/>
    <property type="match status" value="1"/>
</dbReference>
<feature type="repeat" description="WD" evidence="6">
    <location>
        <begin position="419"/>
        <end position="459"/>
    </location>
</feature>
<organism evidence="9 10">
    <name type="scientific">Terfezia boudieri ATCC MYA-4762</name>
    <dbReference type="NCBI Taxonomy" id="1051890"/>
    <lineage>
        <taxon>Eukaryota</taxon>
        <taxon>Fungi</taxon>
        <taxon>Dikarya</taxon>
        <taxon>Ascomycota</taxon>
        <taxon>Pezizomycotina</taxon>
        <taxon>Pezizomycetes</taxon>
        <taxon>Pezizales</taxon>
        <taxon>Pezizaceae</taxon>
        <taxon>Terfezia</taxon>
    </lineage>
</organism>
<dbReference type="EMBL" id="ML121532">
    <property type="protein sequence ID" value="RPB27170.1"/>
    <property type="molecule type" value="Genomic_DNA"/>
</dbReference>
<proteinExistence type="inferred from homology"/>
<feature type="domain" description="Small-subunit processome Utp12" evidence="8">
    <location>
        <begin position="819"/>
        <end position="920"/>
    </location>
</feature>
<evidence type="ECO:0000256" key="4">
    <source>
        <dbReference type="ARBA" id="ARBA00023242"/>
    </source>
</evidence>
<dbReference type="FunFam" id="2.130.10.10:FF:000178">
    <property type="entry name" value="WD repeat domain 3"/>
    <property type="match status" value="1"/>
</dbReference>
<comment type="similarity">
    <text evidence="5">Belongs to the WD repeat WDR3/UTP12 family.</text>
</comment>
<dbReference type="PRINTS" id="PR00320">
    <property type="entry name" value="GPROTEINBRPT"/>
</dbReference>
<keyword evidence="3" id="KW-0677">Repeat</keyword>
<dbReference type="Proteomes" id="UP000267821">
    <property type="component" value="Unassembled WGS sequence"/>
</dbReference>
<feature type="repeat" description="WD" evidence="6">
    <location>
        <begin position="500"/>
        <end position="534"/>
    </location>
</feature>
<evidence type="ECO:0000313" key="10">
    <source>
        <dbReference type="Proteomes" id="UP000267821"/>
    </source>
</evidence>
<dbReference type="Pfam" id="PF25173">
    <property type="entry name" value="Beta-prop_WDR3_1st"/>
    <property type="match status" value="1"/>
</dbReference>
<evidence type="ECO:0000259" key="8">
    <source>
        <dbReference type="Pfam" id="PF04003"/>
    </source>
</evidence>
<dbReference type="InterPro" id="IPR007148">
    <property type="entry name" value="SSU_processome_Utp12"/>
</dbReference>
<evidence type="ECO:0000256" key="2">
    <source>
        <dbReference type="ARBA" id="ARBA00022574"/>
    </source>
</evidence>
<dbReference type="InterPro" id="IPR001680">
    <property type="entry name" value="WD40_rpt"/>
</dbReference>
<feature type="repeat" description="WD" evidence="6">
    <location>
        <begin position="599"/>
        <end position="640"/>
    </location>
</feature>